<name>A0A7C5LCK2_CALS0</name>
<feature type="transmembrane region" description="Helical" evidence="1">
    <location>
        <begin position="42"/>
        <end position="63"/>
    </location>
</feature>
<dbReference type="AlphaFoldDB" id="A0A7C5LCK2"/>
<keyword evidence="1" id="KW-0812">Transmembrane</keyword>
<sequence>MVSTVQKGCVLGFDYVYWIKVLTAALYGFVSAYAVALFNTPLHTYLLLTLACFIYIPLAEALWRAGGRRVRRRQSYLNGAGGYAGVYLLSWLVFFNLLL</sequence>
<keyword evidence="1" id="KW-1133">Transmembrane helix</keyword>
<comment type="caution">
    <text evidence="2">The sequence shown here is derived from an EMBL/GenBank/DDBJ whole genome shotgun (WGS) entry which is preliminary data.</text>
</comment>
<feature type="transmembrane region" description="Helical" evidence="1">
    <location>
        <begin position="15"/>
        <end position="36"/>
    </location>
</feature>
<gene>
    <name evidence="2" type="ORF">ENM11_04710</name>
</gene>
<dbReference type="EMBL" id="DRWN01000031">
    <property type="protein sequence ID" value="HHK68441.1"/>
    <property type="molecule type" value="Genomic_DNA"/>
</dbReference>
<proteinExistence type="predicted"/>
<accession>A0A7C5LCK2</accession>
<feature type="transmembrane region" description="Helical" evidence="1">
    <location>
        <begin position="75"/>
        <end position="98"/>
    </location>
</feature>
<reference evidence="2" key="1">
    <citation type="journal article" date="2020" name="mSystems">
        <title>Genome- and Community-Level Interaction Insights into Carbon Utilization and Element Cycling Functions of Hydrothermarchaeota in Hydrothermal Sediment.</title>
        <authorList>
            <person name="Zhou Z."/>
            <person name="Liu Y."/>
            <person name="Xu W."/>
            <person name="Pan J."/>
            <person name="Luo Z.H."/>
            <person name="Li M."/>
        </authorList>
    </citation>
    <scope>NUCLEOTIDE SEQUENCE [LARGE SCALE GENOMIC DNA]</scope>
    <source>
        <strain evidence="2">SpSt-1056</strain>
    </source>
</reference>
<evidence type="ECO:0000256" key="1">
    <source>
        <dbReference type="SAM" id="Phobius"/>
    </source>
</evidence>
<organism evidence="2">
    <name type="scientific">Caldiarchaeum subterraneum</name>
    <dbReference type="NCBI Taxonomy" id="311458"/>
    <lineage>
        <taxon>Archaea</taxon>
        <taxon>Nitrososphaerota</taxon>
        <taxon>Candidatus Caldarchaeales</taxon>
        <taxon>Candidatus Caldarchaeaceae</taxon>
        <taxon>Candidatus Caldarchaeum</taxon>
    </lineage>
</organism>
<keyword evidence="1" id="KW-0472">Membrane</keyword>
<protein>
    <submittedName>
        <fullName evidence="2">Uncharacterized protein</fullName>
    </submittedName>
</protein>
<evidence type="ECO:0000313" key="2">
    <source>
        <dbReference type="EMBL" id="HHK68441.1"/>
    </source>
</evidence>